<name>A0A679JR77_VARPD</name>
<gene>
    <name evidence="2" type="ORF">VVAX_05059</name>
</gene>
<dbReference type="AlphaFoldDB" id="A0A679JR77"/>
<dbReference type="EMBL" id="LR743507">
    <property type="protein sequence ID" value="CAA2108552.1"/>
    <property type="molecule type" value="Genomic_DNA"/>
</dbReference>
<proteinExistence type="predicted"/>
<evidence type="ECO:0000256" key="1">
    <source>
        <dbReference type="SAM" id="SignalP"/>
    </source>
</evidence>
<protein>
    <recommendedName>
        <fullName evidence="3">DUF5666 domain-containing protein</fullName>
    </recommendedName>
</protein>
<dbReference type="RefSeq" id="WP_339092557.1">
    <property type="nucleotide sequence ID" value="NZ_LR743507.1"/>
</dbReference>
<organism evidence="2">
    <name type="scientific">Variovorax paradoxus</name>
    <dbReference type="NCBI Taxonomy" id="34073"/>
    <lineage>
        <taxon>Bacteria</taxon>
        <taxon>Pseudomonadati</taxon>
        <taxon>Pseudomonadota</taxon>
        <taxon>Betaproteobacteria</taxon>
        <taxon>Burkholderiales</taxon>
        <taxon>Comamonadaceae</taxon>
        <taxon>Variovorax</taxon>
    </lineage>
</organism>
<reference evidence="2" key="1">
    <citation type="submission" date="2019-12" db="EMBL/GenBank/DDBJ databases">
        <authorList>
            <person name="Cremers G."/>
        </authorList>
    </citation>
    <scope>NUCLEOTIDE SEQUENCE</scope>
    <source>
        <strain evidence="2">Vvax</strain>
    </source>
</reference>
<sequence length="215" mass="22269">MPNTLFRAPRTLLAAAAVLCAGAAALPGIAAAQGADTVRIRGTIVRVDAGTLVVQDRGGEVVSLARPADMPVSEVYRIKLSDIKRGSFIGTAAMPQPDGTQKALEVVVFPEAARGTGEGHRPWDLLPDSTMTNATVADLAAAPKSVRGGQQLRLTYKGGEKTVVVPPDVPVVTFRPGTDALLVPGARVMISAQEKNGTPTALRVTAGRNGFAPPM</sequence>
<evidence type="ECO:0000313" key="2">
    <source>
        <dbReference type="EMBL" id="CAA2108552.1"/>
    </source>
</evidence>
<keyword evidence="1" id="KW-0732">Signal</keyword>
<evidence type="ECO:0008006" key="3">
    <source>
        <dbReference type="Google" id="ProtNLM"/>
    </source>
</evidence>
<feature type="chain" id="PRO_5025419995" description="DUF5666 domain-containing protein" evidence="1">
    <location>
        <begin position="31"/>
        <end position="215"/>
    </location>
</feature>
<feature type="signal peptide" evidence="1">
    <location>
        <begin position="1"/>
        <end position="30"/>
    </location>
</feature>
<accession>A0A679JR77</accession>